<organism evidence="2 3">
    <name type="scientific">Durusdinium trenchii</name>
    <dbReference type="NCBI Taxonomy" id="1381693"/>
    <lineage>
        <taxon>Eukaryota</taxon>
        <taxon>Sar</taxon>
        <taxon>Alveolata</taxon>
        <taxon>Dinophyceae</taxon>
        <taxon>Suessiales</taxon>
        <taxon>Symbiodiniaceae</taxon>
        <taxon>Durusdinium</taxon>
    </lineage>
</organism>
<keyword evidence="3" id="KW-1185">Reference proteome</keyword>
<protein>
    <submittedName>
        <fullName evidence="2">Uncharacterized protein</fullName>
    </submittedName>
</protein>
<feature type="compositionally biased region" description="Basic and acidic residues" evidence="1">
    <location>
        <begin position="751"/>
        <end position="761"/>
    </location>
</feature>
<evidence type="ECO:0000313" key="2">
    <source>
        <dbReference type="EMBL" id="CAK9033987.1"/>
    </source>
</evidence>
<feature type="region of interest" description="Disordered" evidence="1">
    <location>
        <begin position="825"/>
        <end position="900"/>
    </location>
</feature>
<gene>
    <name evidence="2" type="ORF">SCF082_LOCUS20701</name>
</gene>
<feature type="compositionally biased region" description="Low complexity" evidence="1">
    <location>
        <begin position="481"/>
        <end position="514"/>
    </location>
</feature>
<feature type="region of interest" description="Disordered" evidence="1">
    <location>
        <begin position="393"/>
        <end position="674"/>
    </location>
</feature>
<accession>A0ABP0L4A1</accession>
<evidence type="ECO:0000313" key="3">
    <source>
        <dbReference type="Proteomes" id="UP001642464"/>
    </source>
</evidence>
<dbReference type="Proteomes" id="UP001642464">
    <property type="component" value="Unassembled WGS sequence"/>
</dbReference>
<proteinExistence type="predicted"/>
<feature type="compositionally biased region" description="Basic and acidic residues" evidence="1">
    <location>
        <begin position="657"/>
        <end position="669"/>
    </location>
</feature>
<feature type="region of interest" description="Disordered" evidence="1">
    <location>
        <begin position="742"/>
        <end position="762"/>
    </location>
</feature>
<feature type="compositionally biased region" description="Low complexity" evidence="1">
    <location>
        <begin position="830"/>
        <end position="846"/>
    </location>
</feature>
<reference evidence="2 3" key="1">
    <citation type="submission" date="2024-02" db="EMBL/GenBank/DDBJ databases">
        <authorList>
            <person name="Chen Y."/>
            <person name="Shah S."/>
            <person name="Dougan E. K."/>
            <person name="Thang M."/>
            <person name="Chan C."/>
        </authorList>
    </citation>
    <scope>NUCLEOTIDE SEQUENCE [LARGE SCALE GENOMIC DNA]</scope>
</reference>
<feature type="compositionally biased region" description="Low complexity" evidence="1">
    <location>
        <begin position="1"/>
        <end position="22"/>
    </location>
</feature>
<feature type="region of interest" description="Disordered" evidence="1">
    <location>
        <begin position="1"/>
        <end position="44"/>
    </location>
</feature>
<feature type="compositionally biased region" description="Basic and acidic residues" evidence="1">
    <location>
        <begin position="598"/>
        <end position="617"/>
    </location>
</feature>
<name>A0ABP0L4A1_9DINO</name>
<feature type="compositionally biased region" description="Basic and acidic residues" evidence="1">
    <location>
        <begin position="431"/>
        <end position="440"/>
    </location>
</feature>
<feature type="region of interest" description="Disordered" evidence="1">
    <location>
        <begin position="688"/>
        <end position="728"/>
    </location>
</feature>
<feature type="compositionally biased region" description="Basic and acidic residues" evidence="1">
    <location>
        <begin position="528"/>
        <end position="544"/>
    </location>
</feature>
<feature type="compositionally biased region" description="Polar residues" evidence="1">
    <location>
        <begin position="889"/>
        <end position="900"/>
    </location>
</feature>
<dbReference type="EMBL" id="CAXAMM010014514">
    <property type="protein sequence ID" value="CAK9033987.1"/>
    <property type="molecule type" value="Genomic_DNA"/>
</dbReference>
<feature type="compositionally biased region" description="Low complexity" evidence="1">
    <location>
        <begin position="419"/>
        <end position="430"/>
    </location>
</feature>
<evidence type="ECO:0000256" key="1">
    <source>
        <dbReference type="SAM" id="MobiDB-lite"/>
    </source>
</evidence>
<comment type="caution">
    <text evidence="2">The sequence shown here is derived from an EMBL/GenBank/DDBJ whole genome shotgun (WGS) entry which is preliminary data.</text>
</comment>
<feature type="compositionally biased region" description="Basic residues" evidence="1">
    <location>
        <begin position="643"/>
        <end position="652"/>
    </location>
</feature>
<sequence>MSRAPSQAGSRAPSAAGRRSSSVAPKGSPLPSRKSSSALEEHSNTAVTRAIYHHAREFLKKSREGREELPGAQRAQQAVQAMVQGTRAVILESTVVQIIIRCVERTKQLQAKRAEEKWKASERFLFASHVGLDSARRISQALGDMLLGFEGNDDVRARFLNVAKTFDESEVSLRQLQQSFGDNLDGLQETRNNFDRCTEEVIRLVSLLEGDCASMRVQLRRTLKSPSMSHSMAGCMEKLGQKRLLMHSLPQNSSDHIGELLDTLEHDLCDSPLTAMVQVAQDVNDQIVKQLSESGRLEKLRPSRLSLQEEKLQVTSPAKLVEEMFETLRPCIFEAVPGGSRRPSKCGDISAAGGLHAQNGVEGDESGLANPSSPNGPVVDLSFACAQLERLSAEAAPPQRSSGGPALPRASSGAPPRLPTSEPATAATSTARDERGERGVPRGRAPKGASEMERMLSVSPDGLAVPGMVPSDPPLPAAGLAHVPSAPPGAASSSVGPGAAASPAPSSSGAPGAHGAQGEGPRGSLAARENKGDGSHSGRSHRSEPLSGRKPHSGRSSERPRDGATVGVNDRDASHARSGATSGNAPPVRPLAGAEGASRSRESPARGEAVEREDRRLGTHPLQKQQSQIDALDSYEAEEHGHQHPRPSHSGHSRQSGHGEGRHGEKPTEKLPMVALAKQNHSADDLLNLRGETGGITGDGRSSSHAMSKHEDSISSGPPASHAAMGPGADALVPQMVGEGLGLPRRTRLRKSSEPENKVDYSRFMAPAERGYEQQMSISPFSSPLLVSKSKLEERPAHIPARRLTITASEPFLKALEPLRPGLPLPVAYGLQSRADRSSSSQGSLRSGRRPSSLDRGRLGGNAVLPTLQQVDARALVQPAPLHQRKSSPARSNGSDELLR</sequence>